<name>A0A7X2LZ82_9BACI</name>
<dbReference type="PROSITE" id="PS51500">
    <property type="entry name" value="SIN"/>
    <property type="match status" value="1"/>
</dbReference>
<dbReference type="PROSITE" id="PS50943">
    <property type="entry name" value="HTH_CROC1"/>
    <property type="match status" value="1"/>
</dbReference>
<dbReference type="GO" id="GO:0003677">
    <property type="term" value="F:DNA binding"/>
    <property type="evidence" value="ECO:0007669"/>
    <property type="project" value="UniProtKB-KW"/>
</dbReference>
<dbReference type="RefSeq" id="WP_154307770.1">
    <property type="nucleotide sequence ID" value="NZ_WKKI01000018.1"/>
</dbReference>
<dbReference type="AlphaFoldDB" id="A0A7X2LZ82"/>
<dbReference type="CDD" id="cd00093">
    <property type="entry name" value="HTH_XRE"/>
    <property type="match status" value="1"/>
</dbReference>
<dbReference type="Proteomes" id="UP000448867">
    <property type="component" value="Unassembled WGS sequence"/>
</dbReference>
<dbReference type="InterPro" id="IPR001387">
    <property type="entry name" value="Cro/C1-type_HTH"/>
</dbReference>
<dbReference type="SMART" id="SM00530">
    <property type="entry name" value="HTH_XRE"/>
    <property type="match status" value="1"/>
</dbReference>
<comment type="caution">
    <text evidence="4">The sequence shown here is derived from an EMBL/GenBank/DDBJ whole genome shotgun (WGS) entry which is preliminary data.</text>
</comment>
<keyword evidence="1" id="KW-0238">DNA-binding</keyword>
<dbReference type="Gene3D" id="1.10.260.40">
    <property type="entry name" value="lambda repressor-like DNA-binding domains"/>
    <property type="match status" value="1"/>
</dbReference>
<dbReference type="OrthoDB" id="1859224at2"/>
<feature type="domain" description="Sin" evidence="3">
    <location>
        <begin position="64"/>
        <end position="102"/>
    </location>
</feature>
<dbReference type="SUPFAM" id="SSF47413">
    <property type="entry name" value="lambda repressor-like DNA-binding domains"/>
    <property type="match status" value="1"/>
</dbReference>
<protein>
    <submittedName>
        <fullName evidence="4">Helix-turn-helix domain-containing protein</fullName>
    </submittedName>
</protein>
<dbReference type="InterPro" id="IPR010982">
    <property type="entry name" value="Lambda_DNA-bd_dom_sf"/>
</dbReference>
<dbReference type="SUPFAM" id="SSF47406">
    <property type="entry name" value="SinR repressor dimerisation domain-like"/>
    <property type="match status" value="1"/>
</dbReference>
<dbReference type="GO" id="GO:0046983">
    <property type="term" value="F:protein dimerization activity"/>
    <property type="evidence" value="ECO:0007669"/>
    <property type="project" value="InterPro"/>
</dbReference>
<evidence type="ECO:0000256" key="1">
    <source>
        <dbReference type="ARBA" id="ARBA00023125"/>
    </source>
</evidence>
<gene>
    <name evidence="4" type="ORF">GJU40_10660</name>
</gene>
<evidence type="ECO:0000259" key="3">
    <source>
        <dbReference type="PROSITE" id="PS51500"/>
    </source>
</evidence>
<dbReference type="InterPro" id="IPR036281">
    <property type="entry name" value="SinR/SinI_dimer_dom_sf"/>
</dbReference>
<evidence type="ECO:0000313" key="5">
    <source>
        <dbReference type="Proteomes" id="UP000448867"/>
    </source>
</evidence>
<dbReference type="InterPro" id="IPR010981">
    <property type="entry name" value="SinR/SinI_dimer_dom"/>
</dbReference>
<keyword evidence="5" id="KW-1185">Reference proteome</keyword>
<dbReference type="GO" id="GO:0003700">
    <property type="term" value="F:DNA-binding transcription factor activity"/>
    <property type="evidence" value="ECO:0007669"/>
    <property type="project" value="TreeGrafter"/>
</dbReference>
<sequence length="111" mass="12841">MPGTTIKKLRRERGYSISELAERAGVSKSYLSYIERDVQKNPSLQFLKKISDTLNVDVNHLLTEEVKTSAEELDNEWVSLLSGAIEKGLTKEEFKEYCAFLEFKHWQAKKE</sequence>
<dbReference type="EMBL" id="WKKI01000018">
    <property type="protein sequence ID" value="MRX72608.1"/>
    <property type="molecule type" value="Genomic_DNA"/>
</dbReference>
<dbReference type="InterPro" id="IPR050807">
    <property type="entry name" value="TransReg_Diox_bact_type"/>
</dbReference>
<dbReference type="PANTHER" id="PTHR46797:SF13">
    <property type="entry name" value="HTH-TYPE TRANSCRIPTIONAL REGULATOR SINR"/>
    <property type="match status" value="1"/>
</dbReference>
<dbReference type="GO" id="GO:0005829">
    <property type="term" value="C:cytosol"/>
    <property type="evidence" value="ECO:0007669"/>
    <property type="project" value="TreeGrafter"/>
</dbReference>
<reference evidence="4 5" key="1">
    <citation type="submission" date="2019-11" db="EMBL/GenBank/DDBJ databases">
        <title>Bacillus lacus genome.</title>
        <authorList>
            <person name="Allen C.J."/>
            <person name="Newman J.D."/>
        </authorList>
    </citation>
    <scope>NUCLEOTIDE SEQUENCE [LARGE SCALE GENOMIC DNA]</scope>
    <source>
        <strain evidence="4 5">KCTC 33946</strain>
    </source>
</reference>
<proteinExistence type="predicted"/>
<accession>A0A7X2LZ82</accession>
<dbReference type="Pfam" id="PF01381">
    <property type="entry name" value="HTH_3"/>
    <property type="match status" value="1"/>
</dbReference>
<evidence type="ECO:0000259" key="2">
    <source>
        <dbReference type="PROSITE" id="PS50943"/>
    </source>
</evidence>
<evidence type="ECO:0000313" key="4">
    <source>
        <dbReference type="EMBL" id="MRX72608.1"/>
    </source>
</evidence>
<dbReference type="PANTHER" id="PTHR46797">
    <property type="entry name" value="HTH-TYPE TRANSCRIPTIONAL REGULATOR"/>
    <property type="match status" value="1"/>
</dbReference>
<feature type="domain" description="HTH cro/C1-type" evidence="2">
    <location>
        <begin position="6"/>
        <end position="61"/>
    </location>
</feature>
<organism evidence="4 5">
    <name type="scientific">Metabacillus lacus</name>
    <dbReference type="NCBI Taxonomy" id="1983721"/>
    <lineage>
        <taxon>Bacteria</taxon>
        <taxon>Bacillati</taxon>
        <taxon>Bacillota</taxon>
        <taxon>Bacilli</taxon>
        <taxon>Bacillales</taxon>
        <taxon>Bacillaceae</taxon>
        <taxon>Metabacillus</taxon>
    </lineage>
</organism>